<dbReference type="CDD" id="cd00077">
    <property type="entry name" value="HDc"/>
    <property type="match status" value="1"/>
</dbReference>
<dbReference type="RefSeq" id="WP_380057056.1">
    <property type="nucleotide sequence ID" value="NZ_JBHSWB010000001.1"/>
</dbReference>
<comment type="caution">
    <text evidence="2">The sequence shown here is derived from an EMBL/GenBank/DDBJ whole genome shotgun (WGS) entry which is preliminary data.</text>
</comment>
<dbReference type="SMART" id="SM00471">
    <property type="entry name" value="HDc"/>
    <property type="match status" value="1"/>
</dbReference>
<dbReference type="InterPro" id="IPR003607">
    <property type="entry name" value="HD/PDEase_dom"/>
</dbReference>
<dbReference type="Pfam" id="PF01966">
    <property type="entry name" value="HD"/>
    <property type="match status" value="1"/>
</dbReference>
<keyword evidence="3" id="KW-1185">Reference proteome</keyword>
<sequence length="157" mass="17475">MYSLAHDVGKRPQTFVIAQLLVPRPGVAAWTGWEERVRLMVRPRRYEHVLRVAELAAQIARANGLDDMRAYAAGILHDIARDLPDGELLRLAPPSARLTPPTRWRCMAARPAPCWSAGVTRTGWCWKPWKTTPPARAAATRCRPACTSRTFLNPGAA</sequence>
<dbReference type="InterPro" id="IPR051094">
    <property type="entry name" value="Diverse_Catalytic_Enzymes"/>
</dbReference>
<dbReference type="EMBL" id="JBHSWB010000001">
    <property type="protein sequence ID" value="MFC6661536.1"/>
    <property type="molecule type" value="Genomic_DNA"/>
</dbReference>
<dbReference type="InterPro" id="IPR006674">
    <property type="entry name" value="HD_domain"/>
</dbReference>
<feature type="domain" description="HD/PDEase" evidence="1">
    <location>
        <begin position="41"/>
        <end position="107"/>
    </location>
</feature>
<dbReference type="Proteomes" id="UP001596317">
    <property type="component" value="Unassembled WGS sequence"/>
</dbReference>
<gene>
    <name evidence="2" type="ORF">ACFP90_15195</name>
</gene>
<dbReference type="Gene3D" id="1.10.3210.10">
    <property type="entry name" value="Hypothetical protein af1432"/>
    <property type="match status" value="1"/>
</dbReference>
<organism evidence="2 3">
    <name type="scientific">Deinococcus multiflagellatus</name>
    <dbReference type="NCBI Taxonomy" id="1656887"/>
    <lineage>
        <taxon>Bacteria</taxon>
        <taxon>Thermotogati</taxon>
        <taxon>Deinococcota</taxon>
        <taxon>Deinococci</taxon>
        <taxon>Deinococcales</taxon>
        <taxon>Deinococcaceae</taxon>
        <taxon>Deinococcus</taxon>
    </lineage>
</organism>
<evidence type="ECO:0000313" key="3">
    <source>
        <dbReference type="Proteomes" id="UP001596317"/>
    </source>
</evidence>
<evidence type="ECO:0000313" key="2">
    <source>
        <dbReference type="EMBL" id="MFC6661536.1"/>
    </source>
</evidence>
<name>A0ABW1ZMT7_9DEIO</name>
<dbReference type="PANTHER" id="PTHR35795:SF1">
    <property type="entry name" value="BIS(5'-NUCLEOSYL)-TETRAPHOSPHATASE, SYMMETRICAL"/>
    <property type="match status" value="1"/>
</dbReference>
<dbReference type="PANTHER" id="PTHR35795">
    <property type="entry name" value="SLR1885 PROTEIN"/>
    <property type="match status" value="1"/>
</dbReference>
<reference evidence="3" key="1">
    <citation type="journal article" date="2019" name="Int. J. Syst. Evol. Microbiol.">
        <title>The Global Catalogue of Microorganisms (GCM) 10K type strain sequencing project: providing services to taxonomists for standard genome sequencing and annotation.</title>
        <authorList>
            <consortium name="The Broad Institute Genomics Platform"/>
            <consortium name="The Broad Institute Genome Sequencing Center for Infectious Disease"/>
            <person name="Wu L."/>
            <person name="Ma J."/>
        </authorList>
    </citation>
    <scope>NUCLEOTIDE SEQUENCE [LARGE SCALE GENOMIC DNA]</scope>
    <source>
        <strain evidence="3">CCUG 63830</strain>
    </source>
</reference>
<dbReference type="SUPFAM" id="SSF109604">
    <property type="entry name" value="HD-domain/PDEase-like"/>
    <property type="match status" value="1"/>
</dbReference>
<proteinExistence type="predicted"/>
<protein>
    <submittedName>
        <fullName evidence="2">HD domain-containing protein</fullName>
    </submittedName>
</protein>
<accession>A0ABW1ZMT7</accession>
<evidence type="ECO:0000259" key="1">
    <source>
        <dbReference type="SMART" id="SM00471"/>
    </source>
</evidence>